<keyword evidence="2 6" id="KW-0560">Oxidoreductase</keyword>
<evidence type="ECO:0000256" key="3">
    <source>
        <dbReference type="ARBA" id="ARBA00024042"/>
    </source>
</evidence>
<reference evidence="7" key="1">
    <citation type="journal article" date="2019" name="Int. J. Syst. Evol. Microbiol.">
        <title>The Global Catalogue of Microorganisms (GCM) 10K type strain sequencing project: providing services to taxonomists for standard genome sequencing and annotation.</title>
        <authorList>
            <consortium name="The Broad Institute Genomics Platform"/>
            <consortium name="The Broad Institute Genome Sequencing Center for Infectious Disease"/>
            <person name="Wu L."/>
            <person name="Ma J."/>
        </authorList>
    </citation>
    <scope>NUCLEOTIDE SEQUENCE [LARGE SCALE GENOMIC DNA]</scope>
    <source>
        <strain evidence="7">CCUG 61697</strain>
    </source>
</reference>
<dbReference type="NCBIfam" id="NF008398">
    <property type="entry name" value="PRK11197.1"/>
    <property type="match status" value="1"/>
</dbReference>
<comment type="caution">
    <text evidence="6">The sequence shown here is derived from an EMBL/GenBank/DDBJ whole genome shotgun (WGS) entry which is preliminary data.</text>
</comment>
<gene>
    <name evidence="6" type="ORF">ACFQ2F_06155</name>
</gene>
<sequence>MSVYSPETDAGAAEAAVDETERTLETAAEAPLAPHGGLLRAAAKQRLPQGIFDFVEGGSYDEVTLQANLRDLADVKLRQRVMVNVSRRELRTDFLGQPAAMPVALGPAGFAGLLRPMGEVLAAKAAEAFGVPYCLSTFSICSMEDVAAATSAPFMFQLYMFKDRGVNASLLERARAAGCTTLVLTMDAHIQGRRNRDLDNGLTVPLKVRPKLAYHMTKRPSWLWRWFTSPRRTLGTLAQYAPGSSDLANVSDWVARNYKGAFDVADLEWVREKWPGQLVFKGVLDPEDARLARDIGADALLVSNHGGRQLDSAPSTAKAFPAVREAVGSEMPLYFDGGVRTGLDVLKALGMGAHGCFIGRSYLYGLAAYGEEGVRTALQLLADELDVGMALTGTRDVNALPDGLVYE</sequence>
<dbReference type="InterPro" id="IPR012133">
    <property type="entry name" value="Alpha-hydoxy_acid_DH_FMN"/>
</dbReference>
<dbReference type="SUPFAM" id="SSF51395">
    <property type="entry name" value="FMN-linked oxidoreductases"/>
    <property type="match status" value="1"/>
</dbReference>
<dbReference type="PROSITE" id="PS51349">
    <property type="entry name" value="FMN_HYDROXY_ACID_DH_2"/>
    <property type="match status" value="1"/>
</dbReference>
<keyword evidence="7" id="KW-1185">Reference proteome</keyword>
<dbReference type="PROSITE" id="PS00557">
    <property type="entry name" value="FMN_HYDROXY_ACID_DH_1"/>
    <property type="match status" value="1"/>
</dbReference>
<dbReference type="EC" id="1.-.-.-" evidence="6"/>
<dbReference type="PANTHER" id="PTHR10578:SF85">
    <property type="entry name" value="L-LACTATE DEHYDROGENASE"/>
    <property type="match status" value="1"/>
</dbReference>
<evidence type="ECO:0000256" key="2">
    <source>
        <dbReference type="ARBA" id="ARBA00023002"/>
    </source>
</evidence>
<evidence type="ECO:0000313" key="6">
    <source>
        <dbReference type="EMBL" id="MFD0986676.1"/>
    </source>
</evidence>
<dbReference type="CDD" id="cd02809">
    <property type="entry name" value="alpha_hydroxyacid_oxid_FMN"/>
    <property type="match status" value="1"/>
</dbReference>
<comment type="cofactor">
    <cofactor evidence="1">
        <name>FMN</name>
        <dbReference type="ChEBI" id="CHEBI:58210"/>
    </cofactor>
</comment>
<name>A0ABW3JA97_9HYPH</name>
<dbReference type="RefSeq" id="WP_379087255.1">
    <property type="nucleotide sequence ID" value="NZ_JBHTJO010000001.1"/>
</dbReference>
<feature type="domain" description="FMN hydroxy acid dehydrogenase" evidence="5">
    <location>
        <begin position="28"/>
        <end position="407"/>
    </location>
</feature>
<accession>A0ABW3JA97</accession>
<evidence type="ECO:0000256" key="4">
    <source>
        <dbReference type="SAM" id="MobiDB-lite"/>
    </source>
</evidence>
<dbReference type="Gene3D" id="3.20.20.70">
    <property type="entry name" value="Aldolase class I"/>
    <property type="match status" value="1"/>
</dbReference>
<dbReference type="InterPro" id="IPR008259">
    <property type="entry name" value="FMN_hydac_DH_AS"/>
</dbReference>
<dbReference type="InterPro" id="IPR013785">
    <property type="entry name" value="Aldolase_TIM"/>
</dbReference>
<dbReference type="Pfam" id="PF01070">
    <property type="entry name" value="FMN_dh"/>
    <property type="match status" value="1"/>
</dbReference>
<evidence type="ECO:0000313" key="7">
    <source>
        <dbReference type="Proteomes" id="UP001597102"/>
    </source>
</evidence>
<evidence type="ECO:0000256" key="1">
    <source>
        <dbReference type="ARBA" id="ARBA00001917"/>
    </source>
</evidence>
<dbReference type="GO" id="GO:0016491">
    <property type="term" value="F:oxidoreductase activity"/>
    <property type="evidence" value="ECO:0007669"/>
    <property type="project" value="UniProtKB-KW"/>
</dbReference>
<feature type="region of interest" description="Disordered" evidence="4">
    <location>
        <begin position="1"/>
        <end position="24"/>
    </location>
</feature>
<dbReference type="InterPro" id="IPR000262">
    <property type="entry name" value="FMN-dep_DH"/>
</dbReference>
<comment type="similarity">
    <text evidence="3">Belongs to the FMN-dependent alpha-hydroxy acid dehydrogenase family.</text>
</comment>
<dbReference type="EMBL" id="JBHTJO010000001">
    <property type="protein sequence ID" value="MFD0986676.1"/>
    <property type="molecule type" value="Genomic_DNA"/>
</dbReference>
<dbReference type="PIRSF" id="PIRSF000138">
    <property type="entry name" value="Al-hdrx_acd_dh"/>
    <property type="match status" value="1"/>
</dbReference>
<organism evidence="6 7">
    <name type="scientific">Methyloligella solikamskensis</name>
    <dbReference type="NCBI Taxonomy" id="1177756"/>
    <lineage>
        <taxon>Bacteria</taxon>
        <taxon>Pseudomonadati</taxon>
        <taxon>Pseudomonadota</taxon>
        <taxon>Alphaproteobacteria</taxon>
        <taxon>Hyphomicrobiales</taxon>
        <taxon>Hyphomicrobiaceae</taxon>
        <taxon>Methyloligella</taxon>
    </lineage>
</organism>
<dbReference type="PANTHER" id="PTHR10578">
    <property type="entry name" value="S -2-HYDROXY-ACID OXIDASE-RELATED"/>
    <property type="match status" value="1"/>
</dbReference>
<protein>
    <submittedName>
        <fullName evidence="6">Alpha-hydroxy acid oxidase</fullName>
        <ecNumber evidence="6">1.-.-.-</ecNumber>
    </submittedName>
</protein>
<evidence type="ECO:0000259" key="5">
    <source>
        <dbReference type="PROSITE" id="PS51349"/>
    </source>
</evidence>
<dbReference type="Proteomes" id="UP001597102">
    <property type="component" value="Unassembled WGS sequence"/>
</dbReference>
<proteinExistence type="inferred from homology"/>
<dbReference type="InterPro" id="IPR037396">
    <property type="entry name" value="FMN_HAD"/>
</dbReference>